<dbReference type="GO" id="GO:0034480">
    <property type="term" value="F:phosphatidylcholine phospholipase C activity"/>
    <property type="evidence" value="ECO:0007669"/>
    <property type="project" value="UniProtKB-EC"/>
</dbReference>
<dbReference type="AlphaFoldDB" id="A0A1H6Z2S8"/>
<dbReference type="GO" id="GO:0008270">
    <property type="term" value="F:zinc ion binding"/>
    <property type="evidence" value="ECO:0007669"/>
    <property type="project" value="InterPro"/>
</dbReference>
<dbReference type="SUPFAM" id="SSF48537">
    <property type="entry name" value="Phospholipase C/P1 nuclease"/>
    <property type="match status" value="1"/>
</dbReference>
<name>A0A1H6Z2S8_9FIRM</name>
<dbReference type="PROSITE" id="PS51346">
    <property type="entry name" value="PROKAR_ZN_DEPEND_PLPC_2"/>
    <property type="match status" value="1"/>
</dbReference>
<evidence type="ECO:0000256" key="4">
    <source>
        <dbReference type="ARBA" id="ARBA00022729"/>
    </source>
</evidence>
<dbReference type="EMBL" id="FNZK01000008">
    <property type="protein sequence ID" value="SEJ47026.1"/>
    <property type="molecule type" value="Genomic_DNA"/>
</dbReference>
<dbReference type="SMART" id="SM00770">
    <property type="entry name" value="Zn_dep_PLPC"/>
    <property type="match status" value="1"/>
</dbReference>
<sequence length="235" mass="26809">MTSARYFSQGLSILSTLSAPLQYILDMPHDSTLCHTHKVCNAEALQIIRENGYPEVACVLEKNLNALQLGVTWADLEFKNINHFFNPITRKGLWRFSPAVYDFSVYLTKACRFVKNKDLANSFFYLGAAAHLLQDMAVPHHVCGHLFNGHKKFEHWVQTHNDEFNALQVELIPIKKPLELLLNNAIIATDFMPWVDENATITQYRFAAQTLLPIAQSSSATLFEWFISTKILSQH</sequence>
<dbReference type="Proteomes" id="UP000199662">
    <property type="component" value="Unassembled WGS sequence"/>
</dbReference>
<evidence type="ECO:0000256" key="2">
    <source>
        <dbReference type="ARBA" id="ARBA00018391"/>
    </source>
</evidence>
<dbReference type="InterPro" id="IPR008947">
    <property type="entry name" value="PLipase_C/P1_nuclease_dom_sf"/>
</dbReference>
<evidence type="ECO:0000313" key="9">
    <source>
        <dbReference type="EMBL" id="SEJ47026.1"/>
    </source>
</evidence>
<keyword evidence="3" id="KW-0479">Metal-binding</keyword>
<dbReference type="EC" id="3.1.4.3" evidence="1"/>
<dbReference type="InterPro" id="IPR029002">
    <property type="entry name" value="PLPC/GPLD1"/>
</dbReference>
<evidence type="ECO:0000256" key="3">
    <source>
        <dbReference type="ARBA" id="ARBA00022723"/>
    </source>
</evidence>
<protein>
    <recommendedName>
        <fullName evidence="2">Phospholipase C</fullName>
        <ecNumber evidence="1">3.1.4.3</ecNumber>
    </recommendedName>
    <alternativeName>
        <fullName evidence="7">Phosphatidylcholine cholinephosphohydrolase</fullName>
    </alternativeName>
</protein>
<evidence type="ECO:0000256" key="6">
    <source>
        <dbReference type="ARBA" id="ARBA00022833"/>
    </source>
</evidence>
<reference evidence="9 10" key="1">
    <citation type="submission" date="2016-10" db="EMBL/GenBank/DDBJ databases">
        <authorList>
            <person name="de Groot N.N."/>
        </authorList>
    </citation>
    <scope>NUCLEOTIDE SEQUENCE [LARGE SCALE GENOMIC DNA]</scope>
    <source>
        <strain evidence="9 10">DSM 2179</strain>
    </source>
</reference>
<evidence type="ECO:0000259" key="8">
    <source>
        <dbReference type="PROSITE" id="PS51346"/>
    </source>
</evidence>
<dbReference type="CDD" id="cd11009">
    <property type="entry name" value="Zn_dep_PLPC"/>
    <property type="match status" value="1"/>
</dbReference>
<evidence type="ECO:0000256" key="7">
    <source>
        <dbReference type="ARBA" id="ARBA00031285"/>
    </source>
</evidence>
<dbReference type="Pfam" id="PF00882">
    <property type="entry name" value="Zn_dep_PLPC"/>
    <property type="match status" value="1"/>
</dbReference>
<accession>A0A1H6Z2S8</accession>
<organism evidence="9 10">
    <name type="scientific">Propionispira arboris</name>
    <dbReference type="NCBI Taxonomy" id="84035"/>
    <lineage>
        <taxon>Bacteria</taxon>
        <taxon>Bacillati</taxon>
        <taxon>Bacillota</taxon>
        <taxon>Negativicutes</taxon>
        <taxon>Selenomonadales</taxon>
        <taxon>Selenomonadaceae</taxon>
        <taxon>Propionispira</taxon>
    </lineage>
</organism>
<keyword evidence="10" id="KW-1185">Reference proteome</keyword>
<dbReference type="InterPro" id="IPR001531">
    <property type="entry name" value="Zn_PLipaseC"/>
</dbReference>
<keyword evidence="4" id="KW-0732">Signal</keyword>
<evidence type="ECO:0000313" key="10">
    <source>
        <dbReference type="Proteomes" id="UP000199662"/>
    </source>
</evidence>
<evidence type="ECO:0000256" key="1">
    <source>
        <dbReference type="ARBA" id="ARBA00012018"/>
    </source>
</evidence>
<evidence type="ECO:0000256" key="5">
    <source>
        <dbReference type="ARBA" id="ARBA00022801"/>
    </source>
</evidence>
<dbReference type="Gene3D" id="1.10.575.10">
    <property type="entry name" value="P1 Nuclease"/>
    <property type="match status" value="1"/>
</dbReference>
<keyword evidence="5" id="KW-0378">Hydrolase</keyword>
<dbReference type="STRING" id="84035.SAMN05660742_10897"/>
<gene>
    <name evidence="9" type="ORF">SAMN05660742_10897</name>
</gene>
<keyword evidence="6" id="KW-0862">Zinc</keyword>
<feature type="domain" description="Zn-dependent PLC" evidence="8">
    <location>
        <begin position="22"/>
        <end position="235"/>
    </location>
</feature>
<proteinExistence type="predicted"/>